<proteinExistence type="predicted"/>
<gene>
    <name evidence="3" type="primary">LOC109484859</name>
</gene>
<dbReference type="OrthoDB" id="9971336at2759"/>
<accession>A0A6P5AC27</accession>
<protein>
    <submittedName>
        <fullName evidence="3">Uncharacterized protein LOC109484859</fullName>
    </submittedName>
</protein>
<keyword evidence="2" id="KW-1185">Reference proteome</keyword>
<dbReference type="Proteomes" id="UP000515135">
    <property type="component" value="Unplaced"/>
</dbReference>
<evidence type="ECO:0000313" key="3">
    <source>
        <dbReference type="RefSeq" id="XP_019643809.1"/>
    </source>
</evidence>
<organism evidence="2 3">
    <name type="scientific">Branchiostoma belcheri</name>
    <name type="common">Amphioxus</name>
    <dbReference type="NCBI Taxonomy" id="7741"/>
    <lineage>
        <taxon>Eukaryota</taxon>
        <taxon>Metazoa</taxon>
        <taxon>Chordata</taxon>
        <taxon>Cephalochordata</taxon>
        <taxon>Leptocardii</taxon>
        <taxon>Amphioxiformes</taxon>
        <taxon>Branchiostomatidae</taxon>
        <taxon>Branchiostoma</taxon>
    </lineage>
</organism>
<dbReference type="AlphaFoldDB" id="A0A6P5AC27"/>
<sequence>MAKLIILLLAGFVSAAMANTRTCFCEIRTSTSRSDPIFLDVPNPLYRHWLHLTCSTAKQSCPDDCRRAAANALGGSVHPLNNDAGAAACARLKRQVTPDNPVHLYAHYSTSSCDHRGYQYLGELCCWEINFGPAYPVHYLHNPSCSADQHPLGL</sequence>
<dbReference type="GeneID" id="109484859"/>
<keyword evidence="1" id="KW-0732">Signal</keyword>
<dbReference type="RefSeq" id="XP_019643809.1">
    <property type="nucleotide sequence ID" value="XM_019788250.1"/>
</dbReference>
<reference evidence="3" key="1">
    <citation type="submission" date="2025-08" db="UniProtKB">
        <authorList>
            <consortium name="RefSeq"/>
        </authorList>
    </citation>
    <scope>IDENTIFICATION</scope>
    <source>
        <tissue evidence="3">Gonad</tissue>
    </source>
</reference>
<feature type="chain" id="PRO_5028011472" evidence="1">
    <location>
        <begin position="19"/>
        <end position="154"/>
    </location>
</feature>
<name>A0A6P5AC27_BRABE</name>
<evidence type="ECO:0000313" key="2">
    <source>
        <dbReference type="Proteomes" id="UP000515135"/>
    </source>
</evidence>
<evidence type="ECO:0000256" key="1">
    <source>
        <dbReference type="SAM" id="SignalP"/>
    </source>
</evidence>
<dbReference type="KEGG" id="bbel:109484859"/>
<feature type="signal peptide" evidence="1">
    <location>
        <begin position="1"/>
        <end position="18"/>
    </location>
</feature>